<feature type="compositionally biased region" description="Basic and acidic residues" evidence="1">
    <location>
        <begin position="71"/>
        <end position="80"/>
    </location>
</feature>
<sequence length="137" mass="14822">MDFIKKAVGADSQDSTTNTTSQQTQQTQQHTSSSSSGEYNQHSSSTEKKEGGGGFLSGITEKLNGAAGGGKESEKNEDYLDKGVDFVQQHILGQGPQDNESAIEQAKDEKISDFIRGKYKDTTGKEIPIEDKKTTWG</sequence>
<keyword evidence="3" id="KW-1185">Reference proteome</keyword>
<dbReference type="PANTHER" id="PTHR40462">
    <property type="entry name" value="CHROMOSOME 1, WHOLE GENOME SHOTGUN SEQUENCE"/>
    <property type="match status" value="1"/>
</dbReference>
<evidence type="ECO:0000313" key="3">
    <source>
        <dbReference type="Proteomes" id="UP000701801"/>
    </source>
</evidence>
<evidence type="ECO:0000256" key="1">
    <source>
        <dbReference type="SAM" id="MobiDB-lite"/>
    </source>
</evidence>
<proteinExistence type="predicted"/>
<reference evidence="2" key="1">
    <citation type="submission" date="2021-07" db="EMBL/GenBank/DDBJ databases">
        <authorList>
            <person name="Durling M."/>
        </authorList>
    </citation>
    <scope>NUCLEOTIDE SEQUENCE</scope>
</reference>
<dbReference type="Proteomes" id="UP000701801">
    <property type="component" value="Unassembled WGS sequence"/>
</dbReference>
<feature type="region of interest" description="Disordered" evidence="1">
    <location>
        <begin position="1"/>
        <end position="80"/>
    </location>
</feature>
<dbReference type="PANTHER" id="PTHR40462:SF1">
    <property type="entry name" value="EXPRESSED PROTEIN"/>
    <property type="match status" value="1"/>
</dbReference>
<organism evidence="2 3">
    <name type="scientific">Hymenoscyphus albidus</name>
    <dbReference type="NCBI Taxonomy" id="595503"/>
    <lineage>
        <taxon>Eukaryota</taxon>
        <taxon>Fungi</taxon>
        <taxon>Dikarya</taxon>
        <taxon>Ascomycota</taxon>
        <taxon>Pezizomycotina</taxon>
        <taxon>Leotiomycetes</taxon>
        <taxon>Helotiales</taxon>
        <taxon>Helotiaceae</taxon>
        <taxon>Hymenoscyphus</taxon>
    </lineage>
</organism>
<name>A0A9N9M3N9_9HELO</name>
<dbReference type="OrthoDB" id="3050608at2759"/>
<evidence type="ECO:0000313" key="2">
    <source>
        <dbReference type="EMBL" id="CAG8983544.1"/>
    </source>
</evidence>
<protein>
    <submittedName>
        <fullName evidence="2">Uncharacterized protein</fullName>
    </submittedName>
</protein>
<comment type="caution">
    <text evidence="2">The sequence shown here is derived from an EMBL/GenBank/DDBJ whole genome shotgun (WGS) entry which is preliminary data.</text>
</comment>
<gene>
    <name evidence="2" type="ORF">HYALB_00004345</name>
</gene>
<feature type="compositionally biased region" description="Low complexity" evidence="1">
    <location>
        <begin position="12"/>
        <end position="36"/>
    </location>
</feature>
<dbReference type="EMBL" id="CAJVRM010000727">
    <property type="protein sequence ID" value="CAG8983544.1"/>
    <property type="molecule type" value="Genomic_DNA"/>
</dbReference>
<accession>A0A9N9M3N9</accession>
<dbReference type="AlphaFoldDB" id="A0A9N9M3N9"/>